<comment type="caution">
    <text evidence="2">The sequence shown here is derived from an EMBL/GenBank/DDBJ whole genome shotgun (WGS) entry which is preliminary data.</text>
</comment>
<dbReference type="AlphaFoldDB" id="A0A0G1MPN3"/>
<dbReference type="Proteomes" id="UP000034329">
    <property type="component" value="Unassembled WGS sequence"/>
</dbReference>
<protein>
    <submittedName>
        <fullName evidence="2">Uncharacterized protein</fullName>
    </submittedName>
</protein>
<reference evidence="2 3" key="1">
    <citation type="journal article" date="2015" name="Nature">
        <title>rRNA introns, odd ribosomes, and small enigmatic genomes across a large radiation of phyla.</title>
        <authorList>
            <person name="Brown C.T."/>
            <person name="Hug L.A."/>
            <person name="Thomas B.C."/>
            <person name="Sharon I."/>
            <person name="Castelle C.J."/>
            <person name="Singh A."/>
            <person name="Wilkins M.J."/>
            <person name="Williams K.H."/>
            <person name="Banfield J.F."/>
        </authorList>
    </citation>
    <scope>NUCLEOTIDE SEQUENCE [LARGE SCALE GENOMIC DNA]</scope>
</reference>
<evidence type="ECO:0000313" key="2">
    <source>
        <dbReference type="EMBL" id="KKU10311.1"/>
    </source>
</evidence>
<keyword evidence="1" id="KW-0472">Membrane</keyword>
<evidence type="ECO:0000256" key="1">
    <source>
        <dbReference type="SAM" id="Phobius"/>
    </source>
</evidence>
<gene>
    <name evidence="2" type="ORF">UX13_C0015G0020</name>
</gene>
<evidence type="ECO:0000313" key="3">
    <source>
        <dbReference type="Proteomes" id="UP000034329"/>
    </source>
</evidence>
<sequence>RSEEKPNASTRTQVRELIHIDIVISFSVDIFTPFGVCTLFLAAETYK</sequence>
<feature type="transmembrane region" description="Helical" evidence="1">
    <location>
        <begin position="20"/>
        <end position="43"/>
    </location>
</feature>
<feature type="non-terminal residue" evidence="2">
    <location>
        <position position="1"/>
    </location>
</feature>
<name>A0A0G1MPN3_9BACT</name>
<keyword evidence="1" id="KW-1133">Transmembrane helix</keyword>
<proteinExistence type="predicted"/>
<organism evidence="2 3">
    <name type="scientific">Candidatus Woesebacteria bacterium GW2011_GWB1_45_5</name>
    <dbReference type="NCBI Taxonomy" id="1618581"/>
    <lineage>
        <taxon>Bacteria</taxon>
        <taxon>Candidatus Woeseibacteriota</taxon>
    </lineage>
</organism>
<keyword evidence="1" id="KW-0812">Transmembrane</keyword>
<dbReference type="EMBL" id="LCLA01000015">
    <property type="protein sequence ID" value="KKU10311.1"/>
    <property type="molecule type" value="Genomic_DNA"/>
</dbReference>
<accession>A0A0G1MPN3</accession>